<comment type="caution">
    <text evidence="17">Lacks conserved residue(s) required for the propagation of feature annotation.</text>
</comment>
<organism evidence="19 20">
    <name type="scientific">Lacipirellula limnantheis</name>
    <dbReference type="NCBI Taxonomy" id="2528024"/>
    <lineage>
        <taxon>Bacteria</taxon>
        <taxon>Pseudomonadati</taxon>
        <taxon>Planctomycetota</taxon>
        <taxon>Planctomycetia</taxon>
        <taxon>Pirellulales</taxon>
        <taxon>Lacipirellulaceae</taxon>
        <taxon>Lacipirellula</taxon>
    </lineage>
</organism>
<feature type="transmembrane region" description="Helical" evidence="17">
    <location>
        <begin position="400"/>
        <end position="421"/>
    </location>
</feature>
<dbReference type="RefSeq" id="WP_145435308.1">
    <property type="nucleotide sequence ID" value="NZ_CP036339.1"/>
</dbReference>
<feature type="transmembrane region" description="Helical" evidence="17">
    <location>
        <begin position="43"/>
        <end position="63"/>
    </location>
</feature>
<dbReference type="PROSITE" id="PS00077">
    <property type="entry name" value="COX1_CUB"/>
    <property type="match status" value="1"/>
</dbReference>
<accession>A0A517U4N2</accession>
<keyword evidence="12 17" id="KW-0408">Iron</keyword>
<feature type="transmembrane region" description="Helical" evidence="17">
    <location>
        <begin position="291"/>
        <end position="315"/>
    </location>
</feature>
<feature type="transmembrane region" description="Helical" evidence="17">
    <location>
        <begin position="256"/>
        <end position="279"/>
    </location>
</feature>
<dbReference type="PRINTS" id="PR01165">
    <property type="entry name" value="CYCOXIDASEI"/>
</dbReference>
<dbReference type="NCBIfam" id="TIGR02891">
    <property type="entry name" value="CtaD_CoxA"/>
    <property type="match status" value="1"/>
</dbReference>
<keyword evidence="10 16" id="KW-0249">Electron transport</keyword>
<evidence type="ECO:0000256" key="11">
    <source>
        <dbReference type="ARBA" id="ARBA00022989"/>
    </source>
</evidence>
<evidence type="ECO:0000256" key="12">
    <source>
        <dbReference type="ARBA" id="ARBA00023004"/>
    </source>
</evidence>
<evidence type="ECO:0000256" key="1">
    <source>
        <dbReference type="ARBA" id="ARBA00004651"/>
    </source>
</evidence>
<name>A0A517U4N2_9BACT</name>
<keyword evidence="14 17" id="KW-0472">Membrane</keyword>
<dbReference type="GO" id="GO:0005886">
    <property type="term" value="C:plasma membrane"/>
    <property type="evidence" value="ECO:0007669"/>
    <property type="project" value="UniProtKB-SubCell"/>
</dbReference>
<dbReference type="InterPro" id="IPR036927">
    <property type="entry name" value="Cyt_c_oxase-like_su1_sf"/>
</dbReference>
<keyword evidence="8 17" id="KW-0479">Metal-binding</keyword>
<dbReference type="GO" id="GO:0016491">
    <property type="term" value="F:oxidoreductase activity"/>
    <property type="evidence" value="ECO:0007669"/>
    <property type="project" value="UniProtKB-KW"/>
</dbReference>
<reference evidence="19 20" key="1">
    <citation type="submission" date="2019-02" db="EMBL/GenBank/DDBJ databases">
        <title>Deep-cultivation of Planctomycetes and their phenomic and genomic characterization uncovers novel biology.</title>
        <authorList>
            <person name="Wiegand S."/>
            <person name="Jogler M."/>
            <person name="Boedeker C."/>
            <person name="Pinto D."/>
            <person name="Vollmers J."/>
            <person name="Rivas-Marin E."/>
            <person name="Kohn T."/>
            <person name="Peeters S.H."/>
            <person name="Heuer A."/>
            <person name="Rast P."/>
            <person name="Oberbeckmann S."/>
            <person name="Bunk B."/>
            <person name="Jeske O."/>
            <person name="Meyerdierks A."/>
            <person name="Storesund J.E."/>
            <person name="Kallscheuer N."/>
            <person name="Luecker S."/>
            <person name="Lage O.M."/>
            <person name="Pohl T."/>
            <person name="Merkel B.J."/>
            <person name="Hornburger P."/>
            <person name="Mueller R.-W."/>
            <person name="Bruemmer F."/>
            <person name="Labrenz M."/>
            <person name="Spormann A.M."/>
            <person name="Op den Camp H."/>
            <person name="Overmann J."/>
            <person name="Amann R."/>
            <person name="Jetten M.S.M."/>
            <person name="Mascher T."/>
            <person name="Medema M.H."/>
            <person name="Devos D.P."/>
            <person name="Kaster A.-K."/>
            <person name="Ovreas L."/>
            <person name="Rohde M."/>
            <person name="Galperin M.Y."/>
            <person name="Jogler C."/>
        </authorList>
    </citation>
    <scope>NUCLEOTIDE SEQUENCE [LARGE SCALE GENOMIC DNA]</scope>
    <source>
        <strain evidence="19 20">I41</strain>
    </source>
</reference>
<comment type="subcellular location">
    <subcellularLocation>
        <location evidence="1 17">Cell membrane</location>
        <topology evidence="1 17">Multi-pass membrane protein</topology>
    </subcellularLocation>
</comment>
<evidence type="ECO:0000256" key="4">
    <source>
        <dbReference type="ARBA" id="ARBA00022475"/>
    </source>
</evidence>
<dbReference type="AlphaFoldDB" id="A0A517U4N2"/>
<dbReference type="FunFam" id="1.20.210.10:FF:000006">
    <property type="entry name" value="Cytochrome c oxidase subunit 1"/>
    <property type="match status" value="1"/>
</dbReference>
<evidence type="ECO:0000256" key="17">
    <source>
        <dbReference type="RuleBase" id="RU363061"/>
    </source>
</evidence>
<keyword evidence="7 16" id="KW-0812">Transmembrane</keyword>
<dbReference type="GO" id="GO:0015990">
    <property type="term" value="P:electron transport coupled proton transport"/>
    <property type="evidence" value="ECO:0007669"/>
    <property type="project" value="InterPro"/>
</dbReference>
<gene>
    <name evidence="19" type="primary">ctaD_2</name>
    <name evidence="19" type="ORF">I41_48040</name>
</gene>
<evidence type="ECO:0000256" key="6">
    <source>
        <dbReference type="ARBA" id="ARBA00022660"/>
    </source>
</evidence>
<evidence type="ECO:0000256" key="5">
    <source>
        <dbReference type="ARBA" id="ARBA00022617"/>
    </source>
</evidence>
<feature type="transmembrane region" description="Helical" evidence="17">
    <location>
        <begin position="361"/>
        <end position="385"/>
    </location>
</feature>
<feature type="domain" description="Cytochrome oxidase subunit I profile" evidence="18">
    <location>
        <begin position="32"/>
        <end position="538"/>
    </location>
</feature>
<dbReference type="CDD" id="cd01662">
    <property type="entry name" value="Ubiquinol_Oxidase_I"/>
    <property type="match status" value="1"/>
</dbReference>
<evidence type="ECO:0000313" key="20">
    <source>
        <dbReference type="Proteomes" id="UP000317909"/>
    </source>
</evidence>
<comment type="pathway">
    <text evidence="2 17">Energy metabolism; oxidative phosphorylation.</text>
</comment>
<feature type="transmembrane region" description="Helical" evidence="17">
    <location>
        <begin position="433"/>
        <end position="455"/>
    </location>
</feature>
<evidence type="ECO:0000313" key="19">
    <source>
        <dbReference type="EMBL" id="QDT75592.1"/>
    </source>
</evidence>
<dbReference type="Pfam" id="PF00115">
    <property type="entry name" value="COX1"/>
    <property type="match status" value="1"/>
</dbReference>
<keyword evidence="20" id="KW-1185">Reference proteome</keyword>
<evidence type="ECO:0000256" key="8">
    <source>
        <dbReference type="ARBA" id="ARBA00022723"/>
    </source>
</evidence>
<comment type="similarity">
    <text evidence="16">Belongs to the heme-copper respiratory oxidase family.</text>
</comment>
<dbReference type="GO" id="GO:0006119">
    <property type="term" value="P:oxidative phosphorylation"/>
    <property type="evidence" value="ECO:0007669"/>
    <property type="project" value="UniProtKB-UniPathway"/>
</dbReference>
<dbReference type="PANTHER" id="PTHR10422:SF18">
    <property type="entry name" value="CYTOCHROME C OXIDASE SUBUNIT 1"/>
    <property type="match status" value="1"/>
</dbReference>
<dbReference type="UniPathway" id="UPA00705"/>
<keyword evidence="13 17" id="KW-0186">Copper</keyword>
<evidence type="ECO:0000256" key="15">
    <source>
        <dbReference type="ARBA" id="ARBA00047816"/>
    </source>
</evidence>
<dbReference type="Proteomes" id="UP000317909">
    <property type="component" value="Chromosome"/>
</dbReference>
<keyword evidence="9" id="KW-1278">Translocase</keyword>
<dbReference type="GO" id="GO:0004129">
    <property type="term" value="F:cytochrome-c oxidase activity"/>
    <property type="evidence" value="ECO:0007669"/>
    <property type="project" value="UniProtKB-EC"/>
</dbReference>
<evidence type="ECO:0000256" key="2">
    <source>
        <dbReference type="ARBA" id="ARBA00004673"/>
    </source>
</evidence>
<evidence type="ECO:0000256" key="3">
    <source>
        <dbReference type="ARBA" id="ARBA00022448"/>
    </source>
</evidence>
<dbReference type="GO" id="GO:0046872">
    <property type="term" value="F:metal ion binding"/>
    <property type="evidence" value="ECO:0007669"/>
    <property type="project" value="UniProtKB-KW"/>
</dbReference>
<evidence type="ECO:0000256" key="10">
    <source>
        <dbReference type="ARBA" id="ARBA00022982"/>
    </source>
</evidence>
<proteinExistence type="inferred from homology"/>
<keyword evidence="5 16" id="KW-0349">Heme</keyword>
<dbReference type="InterPro" id="IPR023616">
    <property type="entry name" value="Cyt_c_oxase-like_su1_dom"/>
</dbReference>
<comment type="function">
    <text evidence="17">Cytochrome c oxidase is the component of the respiratory chain that catalyzes the reduction of oxygen to water. Subunits 1-3 form the functional core of the enzyme complex. CO I is the catalytic subunit of the enzyme. Electrons originating in cytochrome c are transferred via the copper A center of subunit 2 and heme A of subunit 1 to the bimetallic center formed by heme A3 and copper B.</text>
</comment>
<dbReference type="PROSITE" id="PS50855">
    <property type="entry name" value="COX1"/>
    <property type="match status" value="1"/>
</dbReference>
<evidence type="ECO:0000256" key="13">
    <source>
        <dbReference type="ARBA" id="ARBA00023008"/>
    </source>
</evidence>
<dbReference type="OrthoDB" id="9759913at2"/>
<evidence type="ECO:0000256" key="9">
    <source>
        <dbReference type="ARBA" id="ARBA00022967"/>
    </source>
</evidence>
<dbReference type="EMBL" id="CP036339">
    <property type="protein sequence ID" value="QDT75592.1"/>
    <property type="molecule type" value="Genomic_DNA"/>
</dbReference>
<keyword evidence="19" id="KW-0560">Oxidoreductase</keyword>
<dbReference type="InterPro" id="IPR000883">
    <property type="entry name" value="Cyt_C_Oxase_1"/>
</dbReference>
<evidence type="ECO:0000259" key="18">
    <source>
        <dbReference type="PROSITE" id="PS50855"/>
    </source>
</evidence>
<dbReference type="Gene3D" id="1.20.210.10">
    <property type="entry name" value="Cytochrome c oxidase-like, subunit I domain"/>
    <property type="match status" value="1"/>
</dbReference>
<dbReference type="SUPFAM" id="SSF81442">
    <property type="entry name" value="Cytochrome c oxidase subunit I-like"/>
    <property type="match status" value="1"/>
</dbReference>
<dbReference type="InterPro" id="IPR023615">
    <property type="entry name" value="Cyt_c_Oxase_su1_BS"/>
</dbReference>
<dbReference type="InterPro" id="IPR014241">
    <property type="entry name" value="Cyt_c_oxidase_su1_bac"/>
</dbReference>
<dbReference type="PANTHER" id="PTHR10422">
    <property type="entry name" value="CYTOCHROME C OXIDASE SUBUNIT 1"/>
    <property type="match status" value="1"/>
</dbReference>
<feature type="transmembrane region" description="Helical" evidence="17">
    <location>
        <begin position="208"/>
        <end position="236"/>
    </location>
</feature>
<keyword evidence="6 16" id="KW-0679">Respiratory chain</keyword>
<sequence length="557" mass="62730">MATVDRSHRLEHAGSAAADNASSGWADALHDWTTTVDHKKIGIMYVLMSLVFLVIGGVEALLMRWQLFYARNDVLGPSVFNQLFTMHGTTMVFFVGMPILIGIGNYMIPLMVGARDMAFPRLNAFGFWITLFGGLLTYLSFITGAAPEIGWFAYAPLTEHTFDRNAGTDFWALGLLISGIGTIGAAVNFIATILGMRAPGMTMRKMPFFAWTMLWTSFQMLLAIPPLTAALVMILFDRQLGAHFFDVQNGGSAYLWQHLFWFFGHPEVYILILPVFGMVSEVIPVFSRKVLFGYEFMAAATMAIAFISLGVWAHHMFCVGMSRTLDLYFAAASLIVSIPTGIKFFNWLATIYGGRISLASPMLFAFGFLSMFLIGGLTGIMLAAAPFDFQLSDSYFVVGHFHWVLIGGTLFGTFAGIYYWYPKVTGRMLSERLAVWHFWLLYIGFILTFGPMHISGILGMPRRIYTYDPSRDWEWWNQLTTIGALVQTPSYAIFVYNLVTSLWKGKPAGDDPWDAWTLEWTTSSPPPSYNFETEPVVHSRRPLWDLKHPDDPDWQYE</sequence>
<keyword evidence="4 17" id="KW-1003">Cell membrane</keyword>
<comment type="catalytic activity">
    <reaction evidence="15 17">
        <text>4 Fe(II)-[cytochrome c] + O2 + 8 H(+)(in) = 4 Fe(III)-[cytochrome c] + 2 H2O + 4 H(+)(out)</text>
        <dbReference type="Rhea" id="RHEA:11436"/>
        <dbReference type="Rhea" id="RHEA-COMP:10350"/>
        <dbReference type="Rhea" id="RHEA-COMP:14399"/>
        <dbReference type="ChEBI" id="CHEBI:15377"/>
        <dbReference type="ChEBI" id="CHEBI:15378"/>
        <dbReference type="ChEBI" id="CHEBI:15379"/>
        <dbReference type="ChEBI" id="CHEBI:29033"/>
        <dbReference type="ChEBI" id="CHEBI:29034"/>
        <dbReference type="EC" id="7.1.1.9"/>
    </reaction>
</comment>
<feature type="transmembrane region" description="Helical" evidence="17">
    <location>
        <begin position="327"/>
        <end position="349"/>
    </location>
</feature>
<dbReference type="KEGG" id="llh:I41_48040"/>
<keyword evidence="3 16" id="KW-0813">Transport</keyword>
<dbReference type="EC" id="7.1.1.9" evidence="17"/>
<evidence type="ECO:0000256" key="7">
    <source>
        <dbReference type="ARBA" id="ARBA00022692"/>
    </source>
</evidence>
<protein>
    <recommendedName>
        <fullName evidence="17">Cytochrome c oxidase subunit 1</fullName>
        <ecNumber evidence="17">7.1.1.9</ecNumber>
    </recommendedName>
</protein>
<feature type="transmembrane region" description="Helical" evidence="17">
    <location>
        <begin position="83"/>
        <end position="104"/>
    </location>
</feature>
<evidence type="ECO:0000256" key="14">
    <source>
        <dbReference type="ARBA" id="ARBA00023136"/>
    </source>
</evidence>
<dbReference type="GO" id="GO:0020037">
    <property type="term" value="F:heme binding"/>
    <property type="evidence" value="ECO:0007669"/>
    <property type="project" value="InterPro"/>
</dbReference>
<keyword evidence="11 17" id="KW-1133">Transmembrane helix</keyword>
<feature type="transmembrane region" description="Helical" evidence="17">
    <location>
        <begin position="170"/>
        <end position="196"/>
    </location>
</feature>
<evidence type="ECO:0000256" key="16">
    <source>
        <dbReference type="RuleBase" id="RU000370"/>
    </source>
</evidence>
<feature type="transmembrane region" description="Helical" evidence="17">
    <location>
        <begin position="125"/>
        <end position="150"/>
    </location>
</feature>
<dbReference type="GO" id="GO:0022904">
    <property type="term" value="P:respiratory electron transport chain"/>
    <property type="evidence" value="ECO:0007669"/>
    <property type="project" value="TreeGrafter"/>
</dbReference>